<evidence type="ECO:0000256" key="4">
    <source>
        <dbReference type="ARBA" id="ARBA00022824"/>
    </source>
</evidence>
<keyword evidence="4" id="KW-0256">Endoplasmic reticulum</keyword>
<dbReference type="PANTHER" id="PTHR13024">
    <property type="entry name" value="MICROSOMAL TRIGLYCERIDE TRANSFER PROTEIN, LARGE SUBUNIT"/>
    <property type="match status" value="1"/>
</dbReference>
<dbReference type="GO" id="GO:0008289">
    <property type="term" value="F:lipid binding"/>
    <property type="evidence" value="ECO:0007669"/>
    <property type="project" value="InterPro"/>
</dbReference>
<keyword evidence="2" id="KW-0813">Transport</keyword>
<evidence type="ECO:0000256" key="1">
    <source>
        <dbReference type="ARBA" id="ARBA00004240"/>
    </source>
</evidence>
<dbReference type="InterPro" id="IPR001747">
    <property type="entry name" value="Vitellogenin_N"/>
</dbReference>
<dbReference type="AlphaFoldDB" id="A0AAW1UCF2"/>
<evidence type="ECO:0000256" key="3">
    <source>
        <dbReference type="ARBA" id="ARBA00022729"/>
    </source>
</evidence>
<evidence type="ECO:0000259" key="5">
    <source>
        <dbReference type="Pfam" id="PF01347"/>
    </source>
</evidence>
<dbReference type="GO" id="GO:0016323">
    <property type="term" value="C:basolateral plasma membrane"/>
    <property type="evidence" value="ECO:0007669"/>
    <property type="project" value="TreeGrafter"/>
</dbReference>
<gene>
    <name evidence="7" type="ORF">WA026_019276</name>
</gene>
<dbReference type="Pfam" id="PF01347">
    <property type="entry name" value="Vitellogenin_N"/>
    <property type="match status" value="1"/>
</dbReference>
<comment type="caution">
    <text evidence="7">The sequence shown here is derived from an EMBL/GenBank/DDBJ whole genome shotgun (WGS) entry which is preliminary data.</text>
</comment>
<accession>A0AAW1UCF2</accession>
<evidence type="ECO:0000313" key="7">
    <source>
        <dbReference type="EMBL" id="KAK9877606.1"/>
    </source>
</evidence>
<feature type="domain" description="Vitellogenin" evidence="5">
    <location>
        <begin position="19"/>
        <end position="209"/>
    </location>
</feature>
<dbReference type="GO" id="GO:0005783">
    <property type="term" value="C:endoplasmic reticulum"/>
    <property type="evidence" value="ECO:0007669"/>
    <property type="project" value="UniProtKB-SubCell"/>
</dbReference>
<dbReference type="PANTHER" id="PTHR13024:SF0">
    <property type="entry name" value="MICROSOMAL TRIACYLGLYCEROL TRANSFER PROTEIN"/>
    <property type="match status" value="1"/>
</dbReference>
<protein>
    <recommendedName>
        <fullName evidence="9">Microsomal triglyceride transfer protein large subunit</fullName>
    </recommendedName>
</protein>
<dbReference type="Proteomes" id="UP001431783">
    <property type="component" value="Unassembled WGS sequence"/>
</dbReference>
<dbReference type="GO" id="GO:0042157">
    <property type="term" value="P:lipoprotein metabolic process"/>
    <property type="evidence" value="ECO:0007669"/>
    <property type="project" value="TreeGrafter"/>
</dbReference>
<dbReference type="InterPro" id="IPR011030">
    <property type="entry name" value="Lipovitellin_superhlx_dom"/>
</dbReference>
<dbReference type="Pfam" id="PF19444">
    <property type="entry name" value="MTP_lip_bd"/>
    <property type="match status" value="1"/>
</dbReference>
<dbReference type="InterPro" id="IPR045811">
    <property type="entry name" value="MTP_lip-bd"/>
</dbReference>
<evidence type="ECO:0000259" key="6">
    <source>
        <dbReference type="Pfam" id="PF19444"/>
    </source>
</evidence>
<dbReference type="EMBL" id="JARQZJ010000043">
    <property type="protein sequence ID" value="KAK9877606.1"/>
    <property type="molecule type" value="Genomic_DNA"/>
</dbReference>
<keyword evidence="8" id="KW-1185">Reference proteome</keyword>
<name>A0AAW1UCF2_9CUCU</name>
<dbReference type="InterPro" id="IPR039988">
    <property type="entry name" value="MTTP"/>
</dbReference>
<feature type="domain" description="MTP large subunit lipid-binding" evidence="6">
    <location>
        <begin position="223"/>
        <end position="508"/>
    </location>
</feature>
<keyword evidence="3" id="KW-0732">Signal</keyword>
<evidence type="ECO:0000313" key="8">
    <source>
        <dbReference type="Proteomes" id="UP001431783"/>
    </source>
</evidence>
<dbReference type="SUPFAM" id="SSF48431">
    <property type="entry name" value="Lipovitellin-phosvitin complex, superhelical domain"/>
    <property type="match status" value="1"/>
</dbReference>
<evidence type="ECO:0008006" key="9">
    <source>
        <dbReference type="Google" id="ProtNLM"/>
    </source>
</evidence>
<dbReference type="Gene3D" id="1.25.10.20">
    <property type="entry name" value="Vitellinogen, superhelical"/>
    <property type="match status" value="1"/>
</dbReference>
<proteinExistence type="predicted"/>
<comment type="subcellular location">
    <subcellularLocation>
        <location evidence="1">Endoplasmic reticulum</location>
    </subcellularLocation>
</comment>
<reference evidence="7 8" key="1">
    <citation type="submission" date="2023-03" db="EMBL/GenBank/DDBJ databases">
        <title>Genome insight into feeding habits of ladybird beetles.</title>
        <authorList>
            <person name="Li H.-S."/>
            <person name="Huang Y.-H."/>
            <person name="Pang H."/>
        </authorList>
    </citation>
    <scope>NUCLEOTIDE SEQUENCE [LARGE SCALE GENOMIC DNA]</scope>
    <source>
        <strain evidence="7">SYSU_2023b</strain>
        <tissue evidence="7">Whole body</tissue>
    </source>
</reference>
<evidence type="ECO:0000256" key="2">
    <source>
        <dbReference type="ARBA" id="ARBA00022448"/>
    </source>
</evidence>
<organism evidence="7 8">
    <name type="scientific">Henosepilachna vigintioctopunctata</name>
    <dbReference type="NCBI Taxonomy" id="420089"/>
    <lineage>
        <taxon>Eukaryota</taxon>
        <taxon>Metazoa</taxon>
        <taxon>Ecdysozoa</taxon>
        <taxon>Arthropoda</taxon>
        <taxon>Hexapoda</taxon>
        <taxon>Insecta</taxon>
        <taxon>Pterygota</taxon>
        <taxon>Neoptera</taxon>
        <taxon>Endopterygota</taxon>
        <taxon>Coleoptera</taxon>
        <taxon>Polyphaga</taxon>
        <taxon>Cucujiformia</taxon>
        <taxon>Coccinelloidea</taxon>
        <taxon>Coccinellidae</taxon>
        <taxon>Epilachninae</taxon>
        <taxon>Epilachnini</taxon>
        <taxon>Henosepilachna</taxon>
    </lineage>
</organism>
<sequence length="512" mass="57712">MTKLDLKNEDQIDLCERYLWSLALGAYPNSEVVKKLFSTYKKSSHEIPAKLNETTLLSLASMSYKLRQTIGSVGKEVSQKIKRYILEKLREYKGETSFPYLRAIKNLKSQTTIPDLLKKIKEGTLKEGVFTWKALKAFGKDNWTTEVKSVARKSFLQLDRKYDTSSRTIASEILLQSNPDDKTLNEMIYYLASNDTATEVKQYVLQTIRMLAEDDPQLEESVLRIIKSDKRLNNYSVLNPRGLSTAIRRHFTKSHSGSGSLVSLQEISSSVVKRGVVDILWSKKEGISELVSLGIFTSGLTSFMSSETEETDEEPMSAGIELTVLGNQLRPFVFFNGQGELMGHVWSGTASDRTTANQALTMLQDHLELLRLGSGFIVELELKGAVSLDLAGKIEISLWGRTADSVVEKCAGIFLSGSMKVDTSFVRSQIEFTVTMEPQLKLESDLDFSSNMKCCLKFSQVDVLLKHNIYKIERIVGSKHKLRIAKYKRSTIPGVTYSLNRKNNRMCSSNYQ</sequence>
<dbReference type="GO" id="GO:0005794">
    <property type="term" value="C:Golgi apparatus"/>
    <property type="evidence" value="ECO:0007669"/>
    <property type="project" value="TreeGrafter"/>
</dbReference>
<dbReference type="GO" id="GO:0005548">
    <property type="term" value="F:phospholipid transporter activity"/>
    <property type="evidence" value="ECO:0007669"/>
    <property type="project" value="InterPro"/>
</dbReference>